<comment type="caution">
    <text evidence="2">The sequence shown here is derived from an EMBL/GenBank/DDBJ whole genome shotgun (WGS) entry which is preliminary data.</text>
</comment>
<dbReference type="Proteomes" id="UP001595792">
    <property type="component" value="Unassembled WGS sequence"/>
</dbReference>
<accession>A0ABV8NJX4</accession>
<sequence length="102" mass="11138">MKRKNKPKSKGASKNKQLKKELVNKLTIAFNEIVTGFGKAKKADKVIEKFTKQLAKKITFSSLEASETSAPKVEESTSAASKEKTTKAAVKKTKAPVKEVAE</sequence>
<evidence type="ECO:0000313" key="3">
    <source>
        <dbReference type="Proteomes" id="UP001595792"/>
    </source>
</evidence>
<dbReference type="EMBL" id="JBHSBY010000112">
    <property type="protein sequence ID" value="MFC4197330.1"/>
    <property type="molecule type" value="Genomic_DNA"/>
</dbReference>
<reference evidence="3" key="1">
    <citation type="journal article" date="2019" name="Int. J. Syst. Evol. Microbiol.">
        <title>The Global Catalogue of Microorganisms (GCM) 10K type strain sequencing project: providing services to taxonomists for standard genome sequencing and annotation.</title>
        <authorList>
            <consortium name="The Broad Institute Genomics Platform"/>
            <consortium name="The Broad Institute Genome Sequencing Center for Infectious Disease"/>
            <person name="Wu L."/>
            <person name="Ma J."/>
        </authorList>
    </citation>
    <scope>NUCLEOTIDE SEQUENCE [LARGE SCALE GENOMIC DNA]</scope>
    <source>
        <strain evidence="3">CCM 8689</strain>
    </source>
</reference>
<protein>
    <submittedName>
        <fullName evidence="2">Uncharacterized protein</fullName>
    </submittedName>
</protein>
<organism evidence="2 3">
    <name type="scientific">Pedobacter jamesrossensis</name>
    <dbReference type="NCBI Taxonomy" id="1908238"/>
    <lineage>
        <taxon>Bacteria</taxon>
        <taxon>Pseudomonadati</taxon>
        <taxon>Bacteroidota</taxon>
        <taxon>Sphingobacteriia</taxon>
        <taxon>Sphingobacteriales</taxon>
        <taxon>Sphingobacteriaceae</taxon>
        <taxon>Pedobacter</taxon>
    </lineage>
</organism>
<name>A0ABV8NJX4_9SPHI</name>
<dbReference type="RefSeq" id="WP_378960779.1">
    <property type="nucleotide sequence ID" value="NZ_JBHRXC010000001.1"/>
</dbReference>
<gene>
    <name evidence="2" type="ORF">ACFOUY_11550</name>
</gene>
<evidence type="ECO:0000256" key="1">
    <source>
        <dbReference type="SAM" id="MobiDB-lite"/>
    </source>
</evidence>
<keyword evidence="3" id="KW-1185">Reference proteome</keyword>
<proteinExistence type="predicted"/>
<feature type="region of interest" description="Disordered" evidence="1">
    <location>
        <begin position="63"/>
        <end position="102"/>
    </location>
</feature>
<evidence type="ECO:0000313" key="2">
    <source>
        <dbReference type="EMBL" id="MFC4197330.1"/>
    </source>
</evidence>